<dbReference type="RefSeq" id="WP_368635991.1">
    <property type="nucleotide sequence ID" value="NZ_JBFRHK010000003.1"/>
</dbReference>
<sequence length="50" mass="5800">MAKIEKIIEKMKNQPKGITFAEIKKSLNITDIRRLELEALITISKMNKDL</sequence>
<dbReference type="Proteomes" id="UP001558534">
    <property type="component" value="Unassembled WGS sequence"/>
</dbReference>
<reference evidence="1 2" key="1">
    <citation type="submission" date="2024-07" db="EMBL/GenBank/DDBJ databases">
        <title>Characterization of a bacterium isolated from hydrolysated instant sea cucumber by whole-genome sequencing and metabolomics.</title>
        <authorList>
            <person name="Luo X."/>
            <person name="Zhang Z."/>
            <person name="Zheng Z."/>
            <person name="Zhang W."/>
            <person name="Ming T."/>
            <person name="Jiao L."/>
            <person name="Su X."/>
            <person name="Kong F."/>
            <person name="Xu J."/>
        </authorList>
    </citation>
    <scope>NUCLEOTIDE SEQUENCE [LARGE SCALE GENOMIC DNA]</scope>
    <source>
        <strain evidence="1 2">XL-2024</strain>
    </source>
</reference>
<dbReference type="EMBL" id="JBFRHK010000003">
    <property type="protein sequence ID" value="MEX3744627.1"/>
    <property type="molecule type" value="Genomic_DNA"/>
</dbReference>
<gene>
    <name evidence="1" type="ORF">AB1300_05705</name>
</gene>
<organism evidence="1 2">
    <name type="scientific">Lysinibacillus xylanilyticus</name>
    <dbReference type="NCBI Taxonomy" id="582475"/>
    <lineage>
        <taxon>Bacteria</taxon>
        <taxon>Bacillati</taxon>
        <taxon>Bacillota</taxon>
        <taxon>Bacilli</taxon>
        <taxon>Bacillales</taxon>
        <taxon>Bacillaceae</taxon>
        <taxon>Lysinibacillus</taxon>
    </lineage>
</organism>
<comment type="caution">
    <text evidence="1">The sequence shown here is derived from an EMBL/GenBank/DDBJ whole genome shotgun (WGS) entry which is preliminary data.</text>
</comment>
<evidence type="ECO:0000313" key="2">
    <source>
        <dbReference type="Proteomes" id="UP001558534"/>
    </source>
</evidence>
<protein>
    <submittedName>
        <fullName evidence="1">Uncharacterized protein</fullName>
    </submittedName>
</protein>
<name>A0ABV3VUQ0_9BACI</name>
<keyword evidence="2" id="KW-1185">Reference proteome</keyword>
<accession>A0ABV3VUQ0</accession>
<evidence type="ECO:0000313" key="1">
    <source>
        <dbReference type="EMBL" id="MEX3744627.1"/>
    </source>
</evidence>
<proteinExistence type="predicted"/>